<protein>
    <submittedName>
        <fullName evidence="6">DoxX family protein</fullName>
    </submittedName>
</protein>
<evidence type="ECO:0000256" key="3">
    <source>
        <dbReference type="ARBA" id="ARBA00022989"/>
    </source>
</evidence>
<keyword evidence="2 5" id="KW-0812">Transmembrane</keyword>
<feature type="transmembrane region" description="Helical" evidence="5">
    <location>
        <begin position="97"/>
        <end position="117"/>
    </location>
</feature>
<evidence type="ECO:0000313" key="7">
    <source>
        <dbReference type="Proteomes" id="UP001319060"/>
    </source>
</evidence>
<keyword evidence="7" id="KW-1185">Reference proteome</keyword>
<evidence type="ECO:0000256" key="1">
    <source>
        <dbReference type="ARBA" id="ARBA00004141"/>
    </source>
</evidence>
<reference evidence="6 7" key="1">
    <citation type="submission" date="2021-01" db="EMBL/GenBank/DDBJ databases">
        <title>Genome Sequencing of Type Strains.</title>
        <authorList>
            <person name="Lemaire J.F."/>
            <person name="Inderbitzin P."/>
            <person name="Collins S.B."/>
            <person name="Wespe N."/>
            <person name="Knight-Connoni V."/>
        </authorList>
    </citation>
    <scope>NUCLEOTIDE SEQUENCE [LARGE SCALE GENOMIC DNA]</scope>
    <source>
        <strain evidence="6 7">DSM 14730</strain>
    </source>
</reference>
<feature type="transmembrane region" description="Helical" evidence="5">
    <location>
        <begin position="73"/>
        <end position="91"/>
    </location>
</feature>
<accession>A0ABS2ZEN9</accession>
<evidence type="ECO:0000256" key="4">
    <source>
        <dbReference type="ARBA" id="ARBA00023136"/>
    </source>
</evidence>
<evidence type="ECO:0000256" key="2">
    <source>
        <dbReference type="ARBA" id="ARBA00022692"/>
    </source>
</evidence>
<proteinExistence type="predicted"/>
<keyword evidence="3 5" id="KW-1133">Transmembrane helix</keyword>
<evidence type="ECO:0000256" key="5">
    <source>
        <dbReference type="SAM" id="Phobius"/>
    </source>
</evidence>
<dbReference type="Pfam" id="PF13564">
    <property type="entry name" value="DoxX_2"/>
    <property type="match status" value="1"/>
</dbReference>
<name>A0ABS2ZEN9_9BACL</name>
<sequence>MKDSTSKGRLWTARIMSGLFTVFMLFDGITKLLKLESVIKPSMEMGFSVQHVVVIGVLGLISTILYAIPQTSIWGAVLITGYLGGAIVTHIRLDDPLFTHTLSPVYFAIIAWGGLYLRDERVRNLFRFQNAKHANESKVDHNLT</sequence>
<comment type="caution">
    <text evidence="6">The sequence shown here is derived from an EMBL/GenBank/DDBJ whole genome shotgun (WGS) entry which is preliminary data.</text>
</comment>
<keyword evidence="4 5" id="KW-0472">Membrane</keyword>
<comment type="subcellular location">
    <subcellularLocation>
        <location evidence="1">Membrane</location>
        <topology evidence="1">Multi-pass membrane protein</topology>
    </subcellularLocation>
</comment>
<organism evidence="6 7">
    <name type="scientific">Fictibacillus barbaricus</name>
    <dbReference type="NCBI Taxonomy" id="182136"/>
    <lineage>
        <taxon>Bacteria</taxon>
        <taxon>Bacillati</taxon>
        <taxon>Bacillota</taxon>
        <taxon>Bacilli</taxon>
        <taxon>Bacillales</taxon>
        <taxon>Fictibacillaceae</taxon>
        <taxon>Fictibacillus</taxon>
    </lineage>
</organism>
<gene>
    <name evidence="6" type="ORF">JYA64_07740</name>
</gene>
<dbReference type="Proteomes" id="UP001319060">
    <property type="component" value="Unassembled WGS sequence"/>
</dbReference>
<dbReference type="InterPro" id="IPR032808">
    <property type="entry name" value="DoxX"/>
</dbReference>
<feature type="transmembrane region" description="Helical" evidence="5">
    <location>
        <begin position="49"/>
        <end position="68"/>
    </location>
</feature>
<evidence type="ECO:0000313" key="6">
    <source>
        <dbReference type="EMBL" id="MBN3545180.1"/>
    </source>
</evidence>
<feature type="transmembrane region" description="Helical" evidence="5">
    <location>
        <begin position="12"/>
        <end position="29"/>
    </location>
</feature>
<dbReference type="EMBL" id="JAFHKS010000042">
    <property type="protein sequence ID" value="MBN3545180.1"/>
    <property type="molecule type" value="Genomic_DNA"/>
</dbReference>